<dbReference type="EMBL" id="JBHTKZ010000069">
    <property type="protein sequence ID" value="MFD1184120.1"/>
    <property type="molecule type" value="Genomic_DNA"/>
</dbReference>
<organism evidence="2 3">
    <name type="scientific">Paenibacillus timonensis</name>
    <dbReference type="NCBI Taxonomy" id="225915"/>
    <lineage>
        <taxon>Bacteria</taxon>
        <taxon>Bacillati</taxon>
        <taxon>Bacillota</taxon>
        <taxon>Bacilli</taxon>
        <taxon>Bacillales</taxon>
        <taxon>Paenibacillaceae</taxon>
        <taxon>Paenibacillus</taxon>
    </lineage>
</organism>
<protein>
    <submittedName>
        <fullName evidence="2">Glycosyltransferase family 2 protein</fullName>
        <ecNumber evidence="2">2.4.-.-</ecNumber>
    </submittedName>
</protein>
<reference evidence="3" key="1">
    <citation type="journal article" date="2019" name="Int. J. Syst. Evol. Microbiol.">
        <title>The Global Catalogue of Microorganisms (GCM) 10K type strain sequencing project: providing services to taxonomists for standard genome sequencing and annotation.</title>
        <authorList>
            <consortium name="The Broad Institute Genomics Platform"/>
            <consortium name="The Broad Institute Genome Sequencing Center for Infectious Disease"/>
            <person name="Wu L."/>
            <person name="Ma J."/>
        </authorList>
    </citation>
    <scope>NUCLEOTIDE SEQUENCE [LARGE SCALE GENOMIC DNA]</scope>
    <source>
        <strain evidence="3">CCUG 48216</strain>
    </source>
</reference>
<dbReference type="GO" id="GO:0016757">
    <property type="term" value="F:glycosyltransferase activity"/>
    <property type="evidence" value="ECO:0007669"/>
    <property type="project" value="UniProtKB-KW"/>
</dbReference>
<dbReference type="InterPro" id="IPR001173">
    <property type="entry name" value="Glyco_trans_2-like"/>
</dbReference>
<evidence type="ECO:0000313" key="2">
    <source>
        <dbReference type="EMBL" id="MFD1184120.1"/>
    </source>
</evidence>
<dbReference type="RefSeq" id="WP_240271276.1">
    <property type="nucleotide sequence ID" value="NZ_JAKSXN010000077.1"/>
</dbReference>
<evidence type="ECO:0000313" key="3">
    <source>
        <dbReference type="Proteomes" id="UP001597211"/>
    </source>
</evidence>
<dbReference type="Pfam" id="PF00535">
    <property type="entry name" value="Glycos_transf_2"/>
    <property type="match status" value="1"/>
</dbReference>
<sequence length="446" mass="49353">MQTDIDGITKAQAKRPSGTYEQGYAAGYAYGVREGLRTFGASLDMTSIIIPTYDRIDLLMQCLDHIEQHTTSPYEIIVVDNGSADGTAAAVRRRRGRVRLAVHPRNLGFARAINTGLMMAKGNTIVLLNNDVLVTERWLDQLLACLRQFPEAAAAGPVTNYISGEQQIDVPYEDVADMPAFAAMHNCSDPQKWRLTDRLVGFCVAFPRTTLEQIGYFDEGYEIGNFEDDDWVARLRLQGKRMVIAGDTFVHHYGSMTMKGLGSQGFQEVNARNHHFFNEKWGNLHALYARVPAWRGDRVLRAADFFPTHVPVRDANGGVHWLEHGVRHPLHQAGELGTQPEPARLSVLDLLQLPAGPVRSPGQVTWLSGGMPPESGGFADGAVVFSGGRWYQIDRGQRREIISEYTLRTWGLAPSGASVPVPEDEMAAYSEGLPILPPPRMVSDDL</sequence>
<proteinExistence type="predicted"/>
<gene>
    <name evidence="2" type="ORF">ACFQ2Z_22550</name>
</gene>
<evidence type="ECO:0000259" key="1">
    <source>
        <dbReference type="Pfam" id="PF00535"/>
    </source>
</evidence>
<keyword evidence="3" id="KW-1185">Reference proteome</keyword>
<dbReference type="CDD" id="cd04186">
    <property type="entry name" value="GT_2_like_c"/>
    <property type="match status" value="1"/>
</dbReference>
<dbReference type="EC" id="2.4.-.-" evidence="2"/>
<keyword evidence="2" id="KW-0808">Transferase</keyword>
<name>A0ABW3SIQ0_9BACL</name>
<feature type="domain" description="Glycosyltransferase 2-like" evidence="1">
    <location>
        <begin position="47"/>
        <end position="173"/>
    </location>
</feature>
<dbReference type="InterPro" id="IPR029044">
    <property type="entry name" value="Nucleotide-diphossugar_trans"/>
</dbReference>
<comment type="caution">
    <text evidence="2">The sequence shown here is derived from an EMBL/GenBank/DDBJ whole genome shotgun (WGS) entry which is preliminary data.</text>
</comment>
<keyword evidence="2" id="KW-0328">Glycosyltransferase</keyword>
<dbReference type="SUPFAM" id="SSF53448">
    <property type="entry name" value="Nucleotide-diphospho-sugar transferases"/>
    <property type="match status" value="1"/>
</dbReference>
<accession>A0ABW3SIQ0</accession>
<dbReference type="Proteomes" id="UP001597211">
    <property type="component" value="Unassembled WGS sequence"/>
</dbReference>
<dbReference type="PANTHER" id="PTHR43179:SF7">
    <property type="entry name" value="RHAMNOSYLTRANSFERASE WBBL"/>
    <property type="match status" value="1"/>
</dbReference>
<dbReference type="Gene3D" id="3.90.550.10">
    <property type="entry name" value="Spore Coat Polysaccharide Biosynthesis Protein SpsA, Chain A"/>
    <property type="match status" value="1"/>
</dbReference>
<dbReference type="PANTHER" id="PTHR43179">
    <property type="entry name" value="RHAMNOSYLTRANSFERASE WBBL"/>
    <property type="match status" value="1"/>
</dbReference>